<dbReference type="KEGG" id="cpis:HS961_20770"/>
<evidence type="ECO:0000256" key="3">
    <source>
        <dbReference type="ARBA" id="ARBA00023082"/>
    </source>
</evidence>
<accession>A0A7G5EM54</accession>
<evidence type="ECO:0000256" key="1">
    <source>
        <dbReference type="ARBA" id="ARBA00010641"/>
    </source>
</evidence>
<evidence type="ECO:0000256" key="2">
    <source>
        <dbReference type="ARBA" id="ARBA00023015"/>
    </source>
</evidence>
<gene>
    <name evidence="7" type="ORF">HS961_20770</name>
</gene>
<dbReference type="CDD" id="cd06171">
    <property type="entry name" value="Sigma70_r4"/>
    <property type="match status" value="1"/>
</dbReference>
<dbReference type="EMBL" id="CP058554">
    <property type="protein sequence ID" value="QMV75079.1"/>
    <property type="molecule type" value="Genomic_DNA"/>
</dbReference>
<dbReference type="Pfam" id="PF08281">
    <property type="entry name" value="Sigma70_r4_2"/>
    <property type="match status" value="1"/>
</dbReference>
<keyword evidence="2" id="KW-0805">Transcription regulation</keyword>
<comment type="similarity">
    <text evidence="1">Belongs to the sigma-70 factor family. ECF subfamily.</text>
</comment>
<dbReference type="RefSeq" id="WP_182325283.1">
    <property type="nucleotide sequence ID" value="NZ_CP058554.1"/>
</dbReference>
<dbReference type="PANTHER" id="PTHR43133:SF63">
    <property type="entry name" value="RNA POLYMERASE SIGMA FACTOR FECI-RELATED"/>
    <property type="match status" value="1"/>
</dbReference>
<evidence type="ECO:0000259" key="6">
    <source>
        <dbReference type="Pfam" id="PF08281"/>
    </source>
</evidence>
<evidence type="ECO:0000313" key="8">
    <source>
        <dbReference type="Proteomes" id="UP000515240"/>
    </source>
</evidence>
<keyword evidence="4" id="KW-0804">Transcription</keyword>
<evidence type="ECO:0000256" key="4">
    <source>
        <dbReference type="ARBA" id="ARBA00023163"/>
    </source>
</evidence>
<evidence type="ECO:0000313" key="7">
    <source>
        <dbReference type="EMBL" id="QMV75079.1"/>
    </source>
</evidence>
<feature type="domain" description="RNA polymerase sigma factor 70 region 4 type 2" evidence="6">
    <location>
        <begin position="108"/>
        <end position="158"/>
    </location>
</feature>
<dbReference type="AlphaFoldDB" id="A0A7G5EM54"/>
<dbReference type="InterPro" id="IPR013325">
    <property type="entry name" value="RNA_pol_sigma_r2"/>
</dbReference>
<name>A0A7G5EM54_9BURK</name>
<dbReference type="Gene3D" id="1.10.1740.10">
    <property type="match status" value="1"/>
</dbReference>
<proteinExistence type="inferred from homology"/>
<sequence>MVAHYYRELLRFLQRAVKDRDMAADLAQESYARVLAVQQSGETIAEPRALLYRTARNLVIDQHRRDEVRGPHASLDDDGDEALADQMAGPQACEPEAAAMSSQSVAAMLDTIAALPLRCREAFMLHKFDGLSQAEVAQQMGISLTMVERHIKLALQACRACQNQQQTGQPRRKAEDGR</sequence>
<dbReference type="Pfam" id="PF04542">
    <property type="entry name" value="Sigma70_r2"/>
    <property type="match status" value="1"/>
</dbReference>
<dbReference type="GO" id="GO:0006352">
    <property type="term" value="P:DNA-templated transcription initiation"/>
    <property type="evidence" value="ECO:0007669"/>
    <property type="project" value="InterPro"/>
</dbReference>
<evidence type="ECO:0000259" key="5">
    <source>
        <dbReference type="Pfam" id="PF04542"/>
    </source>
</evidence>
<protein>
    <submittedName>
        <fullName evidence="7">Sigma-70 family RNA polymerase sigma factor</fullName>
    </submittedName>
</protein>
<organism evidence="7 8">
    <name type="scientific">Comamonas piscis</name>
    <dbReference type="NCBI Taxonomy" id="1562974"/>
    <lineage>
        <taxon>Bacteria</taxon>
        <taxon>Pseudomonadati</taxon>
        <taxon>Pseudomonadota</taxon>
        <taxon>Betaproteobacteria</taxon>
        <taxon>Burkholderiales</taxon>
        <taxon>Comamonadaceae</taxon>
        <taxon>Comamonas</taxon>
    </lineage>
</organism>
<dbReference type="InterPro" id="IPR013324">
    <property type="entry name" value="RNA_pol_sigma_r3/r4-like"/>
</dbReference>
<dbReference type="Gene3D" id="1.10.10.10">
    <property type="entry name" value="Winged helix-like DNA-binding domain superfamily/Winged helix DNA-binding domain"/>
    <property type="match status" value="1"/>
</dbReference>
<dbReference type="InterPro" id="IPR013249">
    <property type="entry name" value="RNA_pol_sigma70_r4_t2"/>
</dbReference>
<dbReference type="GO" id="GO:0003677">
    <property type="term" value="F:DNA binding"/>
    <property type="evidence" value="ECO:0007669"/>
    <property type="project" value="InterPro"/>
</dbReference>
<dbReference type="InterPro" id="IPR007627">
    <property type="entry name" value="RNA_pol_sigma70_r2"/>
</dbReference>
<keyword evidence="8" id="KW-1185">Reference proteome</keyword>
<keyword evidence="3" id="KW-0731">Sigma factor</keyword>
<feature type="domain" description="RNA polymerase sigma-70 region 2" evidence="5">
    <location>
        <begin position="1"/>
        <end position="66"/>
    </location>
</feature>
<dbReference type="GO" id="GO:0016987">
    <property type="term" value="F:sigma factor activity"/>
    <property type="evidence" value="ECO:0007669"/>
    <property type="project" value="UniProtKB-KW"/>
</dbReference>
<dbReference type="Proteomes" id="UP000515240">
    <property type="component" value="Chromosome"/>
</dbReference>
<dbReference type="SUPFAM" id="SSF88659">
    <property type="entry name" value="Sigma3 and sigma4 domains of RNA polymerase sigma factors"/>
    <property type="match status" value="1"/>
</dbReference>
<dbReference type="NCBIfam" id="TIGR02937">
    <property type="entry name" value="sigma70-ECF"/>
    <property type="match status" value="1"/>
</dbReference>
<reference evidence="7 8" key="1">
    <citation type="journal article" date="2020" name="G3 (Bethesda)">
        <title>CeMbio - The Caenorhabditis elegans Microbiome Resource.</title>
        <authorList>
            <person name="Dirksen P."/>
            <person name="Assie A."/>
            <person name="Zimmermann J."/>
            <person name="Zhang F."/>
            <person name="Tietje A.M."/>
            <person name="Marsh S.A."/>
            <person name="Felix M.A."/>
            <person name="Shapira M."/>
            <person name="Kaleta C."/>
            <person name="Schulenburg H."/>
            <person name="Samuel B."/>
        </authorList>
    </citation>
    <scope>NUCLEOTIDE SEQUENCE [LARGE SCALE GENOMIC DNA]</scope>
    <source>
        <strain evidence="7 8">BIGb0172</strain>
    </source>
</reference>
<dbReference type="InterPro" id="IPR039425">
    <property type="entry name" value="RNA_pol_sigma-70-like"/>
</dbReference>
<dbReference type="SUPFAM" id="SSF88946">
    <property type="entry name" value="Sigma2 domain of RNA polymerase sigma factors"/>
    <property type="match status" value="1"/>
</dbReference>
<dbReference type="PANTHER" id="PTHR43133">
    <property type="entry name" value="RNA POLYMERASE ECF-TYPE SIGMA FACTO"/>
    <property type="match status" value="1"/>
</dbReference>
<dbReference type="InterPro" id="IPR036388">
    <property type="entry name" value="WH-like_DNA-bd_sf"/>
</dbReference>
<dbReference type="InterPro" id="IPR014284">
    <property type="entry name" value="RNA_pol_sigma-70_dom"/>
</dbReference>